<dbReference type="AlphaFoldDB" id="A0A518ERV8"/>
<evidence type="ECO:0000256" key="4">
    <source>
        <dbReference type="ARBA" id="ARBA00021581"/>
    </source>
</evidence>
<feature type="transmembrane region" description="Helical" evidence="14">
    <location>
        <begin position="77"/>
        <end position="95"/>
    </location>
</feature>
<evidence type="ECO:0000256" key="13">
    <source>
        <dbReference type="ARBA" id="ARBA00047594"/>
    </source>
</evidence>
<dbReference type="HAMAP" id="MF_01006">
    <property type="entry name" value="Undec_diphosphatase"/>
    <property type="match status" value="1"/>
</dbReference>
<feature type="transmembrane region" description="Helical" evidence="14">
    <location>
        <begin position="251"/>
        <end position="272"/>
    </location>
</feature>
<sequence length="303" mass="30780">MGFLHALGELNLALPLQEAGAAAVEASSASAEVVEPASTAAVFILAVVQGLTEFLPVSSSGHLAIGREVMNLQEGGLALDVALHVGTLLAIVVAFRKDVLKLFTDLAKGQFAMWIWLIVATIPVGLVGVLGKDTIEAAAGTVRAAGVGLFITATALMVGERFRRKHEANGAALDHSEEKAPPIGLALFMGCAQAVAIWPGISRSGSTISAGFVRGLGSVEAARLSFMMSLPAISGAAIVELPHALDEGFGSISPGIVLAAAAVAGLVGFAALKTLLLVLKKGSFPYFAGYCALLGTAALLLGS</sequence>
<dbReference type="OrthoDB" id="9808289at2"/>
<dbReference type="PANTHER" id="PTHR30622">
    <property type="entry name" value="UNDECAPRENYL-DIPHOSPHATASE"/>
    <property type="match status" value="1"/>
</dbReference>
<evidence type="ECO:0000256" key="5">
    <source>
        <dbReference type="ARBA" id="ARBA00022475"/>
    </source>
</evidence>
<feature type="transmembrane region" description="Helical" evidence="14">
    <location>
        <begin position="137"/>
        <end position="159"/>
    </location>
</feature>
<comment type="similarity">
    <text evidence="2 14">Belongs to the UppP family.</text>
</comment>
<evidence type="ECO:0000256" key="2">
    <source>
        <dbReference type="ARBA" id="ARBA00010621"/>
    </source>
</evidence>
<keyword evidence="7 14" id="KW-0378">Hydrolase</keyword>
<keyword evidence="14" id="KW-0961">Cell wall biogenesis/degradation</keyword>
<keyword evidence="5 14" id="KW-1003">Cell membrane</keyword>
<comment type="subcellular location">
    <subcellularLocation>
        <location evidence="1 14">Cell membrane</location>
        <topology evidence="1 14">Multi-pass membrane protein</topology>
    </subcellularLocation>
</comment>
<dbReference type="InterPro" id="IPR003824">
    <property type="entry name" value="UppP"/>
</dbReference>
<keyword evidence="6 14" id="KW-0812">Transmembrane</keyword>
<dbReference type="GO" id="GO:0071555">
    <property type="term" value="P:cell wall organization"/>
    <property type="evidence" value="ECO:0007669"/>
    <property type="project" value="UniProtKB-KW"/>
</dbReference>
<gene>
    <name evidence="14 15" type="primary">uppP</name>
    <name evidence="15" type="ORF">Poly30_23430</name>
</gene>
<dbReference type="PANTHER" id="PTHR30622:SF2">
    <property type="entry name" value="UNDECAPRENYL-DIPHOSPHATASE"/>
    <property type="match status" value="1"/>
</dbReference>
<dbReference type="Proteomes" id="UP000320390">
    <property type="component" value="Chromosome"/>
</dbReference>
<evidence type="ECO:0000256" key="1">
    <source>
        <dbReference type="ARBA" id="ARBA00004651"/>
    </source>
</evidence>
<feature type="transmembrane region" description="Helical" evidence="14">
    <location>
        <begin position="284"/>
        <end position="302"/>
    </location>
</feature>
<evidence type="ECO:0000256" key="8">
    <source>
        <dbReference type="ARBA" id="ARBA00022989"/>
    </source>
</evidence>
<dbReference type="EC" id="3.6.1.27" evidence="3 14"/>
<keyword evidence="14" id="KW-0573">Peptidoglycan synthesis</keyword>
<evidence type="ECO:0000256" key="12">
    <source>
        <dbReference type="ARBA" id="ARBA00032932"/>
    </source>
</evidence>
<dbReference type="GO" id="GO:0008360">
    <property type="term" value="P:regulation of cell shape"/>
    <property type="evidence" value="ECO:0007669"/>
    <property type="project" value="UniProtKB-KW"/>
</dbReference>
<dbReference type="GO" id="GO:0009252">
    <property type="term" value="P:peptidoglycan biosynthetic process"/>
    <property type="evidence" value="ECO:0007669"/>
    <property type="project" value="UniProtKB-KW"/>
</dbReference>
<proteinExistence type="inferred from homology"/>
<comment type="catalytic activity">
    <reaction evidence="13 14">
        <text>di-trans,octa-cis-undecaprenyl diphosphate + H2O = di-trans,octa-cis-undecaprenyl phosphate + phosphate + H(+)</text>
        <dbReference type="Rhea" id="RHEA:28094"/>
        <dbReference type="ChEBI" id="CHEBI:15377"/>
        <dbReference type="ChEBI" id="CHEBI:15378"/>
        <dbReference type="ChEBI" id="CHEBI:43474"/>
        <dbReference type="ChEBI" id="CHEBI:58405"/>
        <dbReference type="ChEBI" id="CHEBI:60392"/>
        <dbReference type="EC" id="3.6.1.27"/>
    </reaction>
</comment>
<protein>
    <recommendedName>
        <fullName evidence="4 14">Undecaprenyl-diphosphatase</fullName>
        <ecNumber evidence="3 14">3.6.1.27</ecNumber>
    </recommendedName>
    <alternativeName>
        <fullName evidence="12 14">Bacitracin resistance protein</fullName>
    </alternativeName>
    <alternativeName>
        <fullName evidence="11 14">Undecaprenyl pyrophosphate phosphatase</fullName>
    </alternativeName>
</protein>
<keyword evidence="16" id="KW-1185">Reference proteome</keyword>
<dbReference type="GO" id="GO:0046677">
    <property type="term" value="P:response to antibiotic"/>
    <property type="evidence" value="ECO:0007669"/>
    <property type="project" value="UniProtKB-UniRule"/>
</dbReference>
<dbReference type="GO" id="GO:0005886">
    <property type="term" value="C:plasma membrane"/>
    <property type="evidence" value="ECO:0007669"/>
    <property type="project" value="UniProtKB-SubCell"/>
</dbReference>
<comment type="miscellaneous">
    <text evidence="14">Bacitracin is thought to be involved in the inhibition of peptidoglycan synthesis by sequestering undecaprenyl diphosphate, thereby reducing the pool of lipid carrier available.</text>
</comment>
<evidence type="ECO:0000256" key="9">
    <source>
        <dbReference type="ARBA" id="ARBA00023136"/>
    </source>
</evidence>
<keyword evidence="8 14" id="KW-1133">Transmembrane helix</keyword>
<name>A0A518ERV8_9BACT</name>
<dbReference type="GO" id="GO:0050380">
    <property type="term" value="F:undecaprenyl-diphosphatase activity"/>
    <property type="evidence" value="ECO:0007669"/>
    <property type="project" value="UniProtKB-UniRule"/>
</dbReference>
<comment type="function">
    <text evidence="14">Catalyzes the dephosphorylation of undecaprenyl diphosphate (UPP). Confers resistance to bacitracin.</text>
</comment>
<keyword evidence="10 14" id="KW-0046">Antibiotic resistance</keyword>
<dbReference type="EMBL" id="CP036434">
    <property type="protein sequence ID" value="QDV06827.1"/>
    <property type="molecule type" value="Genomic_DNA"/>
</dbReference>
<evidence type="ECO:0000256" key="6">
    <source>
        <dbReference type="ARBA" id="ARBA00022692"/>
    </source>
</evidence>
<evidence type="ECO:0000256" key="7">
    <source>
        <dbReference type="ARBA" id="ARBA00022801"/>
    </source>
</evidence>
<reference evidence="15 16" key="1">
    <citation type="submission" date="2019-02" db="EMBL/GenBank/DDBJ databases">
        <title>Deep-cultivation of Planctomycetes and their phenomic and genomic characterization uncovers novel biology.</title>
        <authorList>
            <person name="Wiegand S."/>
            <person name="Jogler M."/>
            <person name="Boedeker C."/>
            <person name="Pinto D."/>
            <person name="Vollmers J."/>
            <person name="Rivas-Marin E."/>
            <person name="Kohn T."/>
            <person name="Peeters S.H."/>
            <person name="Heuer A."/>
            <person name="Rast P."/>
            <person name="Oberbeckmann S."/>
            <person name="Bunk B."/>
            <person name="Jeske O."/>
            <person name="Meyerdierks A."/>
            <person name="Storesund J.E."/>
            <person name="Kallscheuer N."/>
            <person name="Luecker S."/>
            <person name="Lage O.M."/>
            <person name="Pohl T."/>
            <person name="Merkel B.J."/>
            <person name="Hornburger P."/>
            <person name="Mueller R.-W."/>
            <person name="Bruemmer F."/>
            <person name="Labrenz M."/>
            <person name="Spormann A.M."/>
            <person name="Op den Camp H."/>
            <person name="Overmann J."/>
            <person name="Amann R."/>
            <person name="Jetten M.S.M."/>
            <person name="Mascher T."/>
            <person name="Medema M.H."/>
            <person name="Devos D.P."/>
            <person name="Kaster A.-K."/>
            <person name="Ovreas L."/>
            <person name="Rohde M."/>
            <person name="Galperin M.Y."/>
            <person name="Jogler C."/>
        </authorList>
    </citation>
    <scope>NUCLEOTIDE SEQUENCE [LARGE SCALE GENOMIC DNA]</scope>
    <source>
        <strain evidence="15 16">Poly30</strain>
    </source>
</reference>
<dbReference type="RefSeq" id="WP_145197334.1">
    <property type="nucleotide sequence ID" value="NZ_CP036434.1"/>
</dbReference>
<keyword evidence="9 14" id="KW-0472">Membrane</keyword>
<dbReference type="Pfam" id="PF02673">
    <property type="entry name" value="BacA"/>
    <property type="match status" value="1"/>
</dbReference>
<organism evidence="15 16">
    <name type="scientific">Saltatorellus ferox</name>
    <dbReference type="NCBI Taxonomy" id="2528018"/>
    <lineage>
        <taxon>Bacteria</taxon>
        <taxon>Pseudomonadati</taxon>
        <taxon>Planctomycetota</taxon>
        <taxon>Planctomycetia</taxon>
        <taxon>Planctomycetia incertae sedis</taxon>
        <taxon>Saltatorellus</taxon>
    </lineage>
</organism>
<accession>A0A518ERV8</accession>
<feature type="transmembrane region" description="Helical" evidence="14">
    <location>
        <begin position="111"/>
        <end position="131"/>
    </location>
</feature>
<feature type="transmembrane region" description="Helical" evidence="14">
    <location>
        <begin position="180"/>
        <end position="201"/>
    </location>
</feature>
<evidence type="ECO:0000313" key="16">
    <source>
        <dbReference type="Proteomes" id="UP000320390"/>
    </source>
</evidence>
<evidence type="ECO:0000256" key="10">
    <source>
        <dbReference type="ARBA" id="ARBA00023251"/>
    </source>
</evidence>
<evidence type="ECO:0000256" key="14">
    <source>
        <dbReference type="HAMAP-Rule" id="MF_01006"/>
    </source>
</evidence>
<evidence type="ECO:0000313" key="15">
    <source>
        <dbReference type="EMBL" id="QDV06827.1"/>
    </source>
</evidence>
<evidence type="ECO:0000256" key="3">
    <source>
        <dbReference type="ARBA" id="ARBA00012374"/>
    </source>
</evidence>
<keyword evidence="14" id="KW-0133">Cell shape</keyword>
<evidence type="ECO:0000256" key="11">
    <source>
        <dbReference type="ARBA" id="ARBA00032707"/>
    </source>
</evidence>